<dbReference type="EMBL" id="JBHRYQ010000001">
    <property type="protein sequence ID" value="MFC3812412.1"/>
    <property type="molecule type" value="Genomic_DNA"/>
</dbReference>
<sequence>MKVAIMQPYFFPYIGYFQLLQAVDIFVIYDNIQFSKKGWINRNRILTNGKDEYFTLPLKKDSDYLNVVDRKLSDNFDQDKVKTLRKIKECYRKAPFFEAVFPLIENAFNYQSENLFDFILHSLKLQLDFLKISTEVVISSSLEVDHTLKSQDKVIAICENLKASAYYNPIGGLELYDNESFESKNMKLSFMKSNPIEYPQLGKAFVPWLSMIDVMMFNDKDTIKKYLEDFSFVEK</sequence>
<dbReference type="InterPro" id="IPR014985">
    <property type="entry name" value="WbqC"/>
</dbReference>
<reference evidence="2" key="1">
    <citation type="journal article" date="2019" name="Int. J. Syst. Evol. Microbiol.">
        <title>The Global Catalogue of Microorganisms (GCM) 10K type strain sequencing project: providing services to taxonomists for standard genome sequencing and annotation.</title>
        <authorList>
            <consortium name="The Broad Institute Genomics Platform"/>
            <consortium name="The Broad Institute Genome Sequencing Center for Infectious Disease"/>
            <person name="Wu L."/>
            <person name="Ma J."/>
        </authorList>
    </citation>
    <scope>NUCLEOTIDE SEQUENCE [LARGE SCALE GENOMIC DNA]</scope>
    <source>
        <strain evidence="2">CECT 7956</strain>
    </source>
</reference>
<accession>A0ABV7Z181</accession>
<dbReference type="Proteomes" id="UP001595616">
    <property type="component" value="Unassembled WGS sequence"/>
</dbReference>
<keyword evidence="2" id="KW-1185">Reference proteome</keyword>
<proteinExistence type="predicted"/>
<dbReference type="Pfam" id="PF08889">
    <property type="entry name" value="WbqC"/>
    <property type="match status" value="1"/>
</dbReference>
<dbReference type="RefSeq" id="WP_379839284.1">
    <property type="nucleotide sequence ID" value="NZ_JBHRYQ010000001.1"/>
</dbReference>
<protein>
    <submittedName>
        <fullName evidence="1">WbqC family protein</fullName>
    </submittedName>
</protein>
<evidence type="ECO:0000313" key="1">
    <source>
        <dbReference type="EMBL" id="MFC3812412.1"/>
    </source>
</evidence>
<name>A0ABV7Z181_9BACT</name>
<organism evidence="1 2">
    <name type="scientific">Lacihabitans lacunae</name>
    <dbReference type="NCBI Taxonomy" id="1028214"/>
    <lineage>
        <taxon>Bacteria</taxon>
        <taxon>Pseudomonadati</taxon>
        <taxon>Bacteroidota</taxon>
        <taxon>Cytophagia</taxon>
        <taxon>Cytophagales</taxon>
        <taxon>Leadbetterellaceae</taxon>
        <taxon>Lacihabitans</taxon>
    </lineage>
</organism>
<evidence type="ECO:0000313" key="2">
    <source>
        <dbReference type="Proteomes" id="UP001595616"/>
    </source>
</evidence>
<gene>
    <name evidence="1" type="ORF">ACFOOI_17260</name>
</gene>
<comment type="caution">
    <text evidence="1">The sequence shown here is derived from an EMBL/GenBank/DDBJ whole genome shotgun (WGS) entry which is preliminary data.</text>
</comment>